<dbReference type="AlphaFoldDB" id="A0A8B8C5K8"/>
<dbReference type="GO" id="GO:0008270">
    <property type="term" value="F:zinc ion binding"/>
    <property type="evidence" value="ECO:0007669"/>
    <property type="project" value="UniProtKB-KW"/>
</dbReference>
<organism evidence="3 4">
    <name type="scientific">Crassostrea virginica</name>
    <name type="common">Eastern oyster</name>
    <dbReference type="NCBI Taxonomy" id="6565"/>
    <lineage>
        <taxon>Eukaryota</taxon>
        <taxon>Metazoa</taxon>
        <taxon>Spiralia</taxon>
        <taxon>Lophotrochozoa</taxon>
        <taxon>Mollusca</taxon>
        <taxon>Bivalvia</taxon>
        <taxon>Autobranchia</taxon>
        <taxon>Pteriomorphia</taxon>
        <taxon>Ostreida</taxon>
        <taxon>Ostreoidea</taxon>
        <taxon>Ostreidae</taxon>
        <taxon>Crassostrea</taxon>
    </lineage>
</organism>
<dbReference type="Gene3D" id="3.30.160.60">
    <property type="entry name" value="Classic Zinc Finger"/>
    <property type="match status" value="1"/>
</dbReference>
<dbReference type="InterPro" id="IPR000315">
    <property type="entry name" value="Znf_B-box"/>
</dbReference>
<evidence type="ECO:0000313" key="3">
    <source>
        <dbReference type="Proteomes" id="UP000694844"/>
    </source>
</evidence>
<name>A0A8B8C5K8_CRAVI</name>
<gene>
    <name evidence="4" type="primary">LOC111115658</name>
</gene>
<keyword evidence="3" id="KW-1185">Reference proteome</keyword>
<dbReference type="KEGG" id="cvn:111115658"/>
<dbReference type="PROSITE" id="PS50119">
    <property type="entry name" value="ZF_BBOX"/>
    <property type="match status" value="1"/>
</dbReference>
<keyword evidence="1" id="KW-0479">Metal-binding</keyword>
<dbReference type="RefSeq" id="XP_022310191.1">
    <property type="nucleotide sequence ID" value="XM_022454483.1"/>
</dbReference>
<keyword evidence="1" id="KW-0862">Zinc</keyword>
<accession>A0A8B8C5K8</accession>
<dbReference type="Proteomes" id="UP000694844">
    <property type="component" value="Chromosome 9"/>
</dbReference>
<evidence type="ECO:0000313" key="4">
    <source>
        <dbReference type="RefSeq" id="XP_022310191.1"/>
    </source>
</evidence>
<feature type="domain" description="B box-type" evidence="2">
    <location>
        <begin position="9"/>
        <end position="52"/>
    </location>
</feature>
<protein>
    <submittedName>
        <fullName evidence="4">Uncharacterized protein LOC111115658</fullName>
    </submittedName>
</protein>
<evidence type="ECO:0000256" key="1">
    <source>
        <dbReference type="PROSITE-ProRule" id="PRU00024"/>
    </source>
</evidence>
<proteinExistence type="predicted"/>
<evidence type="ECO:0000259" key="2">
    <source>
        <dbReference type="PROSITE" id="PS50119"/>
    </source>
</evidence>
<dbReference type="GeneID" id="111115658"/>
<sequence>MATYTSCAQVAMICDYCSQPAKQVCSSCNNNVCRDCTEIHRCALLEHDVAKSKDKESLDDCKYHPGVKYVFHCQICNTKICNDCLSGPNIRHNPKRTESQDEGKPWILEHFEVRLANEQDLKFNGTMYVTKIGRTTGRTTGLLSRENESISIPNRNVDGGFCEFEDCYSVENGNPNSPFFDLGDSGSGVFLLDNFGNSNKGLGIAFATGCEKTYVCKLKEIVKQFNLSVRSDEEPMDES</sequence>
<reference evidence="4" key="1">
    <citation type="submission" date="2025-08" db="UniProtKB">
        <authorList>
            <consortium name="RefSeq"/>
        </authorList>
    </citation>
    <scope>IDENTIFICATION</scope>
    <source>
        <tissue evidence="4">Whole sample</tissue>
    </source>
</reference>
<keyword evidence="1" id="KW-0863">Zinc-finger</keyword>